<comment type="caution">
    <text evidence="1">The sequence shown here is derived from an EMBL/GenBank/DDBJ whole genome shotgun (WGS) entry which is preliminary data.</text>
</comment>
<organism evidence="1 2">
    <name type="scientific">Carboxylicivirga mesophila</name>
    <dbReference type="NCBI Taxonomy" id="1166478"/>
    <lineage>
        <taxon>Bacteria</taxon>
        <taxon>Pseudomonadati</taxon>
        <taxon>Bacteroidota</taxon>
        <taxon>Bacteroidia</taxon>
        <taxon>Marinilabiliales</taxon>
        <taxon>Marinilabiliaceae</taxon>
        <taxon>Carboxylicivirga</taxon>
    </lineage>
</organism>
<evidence type="ECO:0000313" key="2">
    <source>
        <dbReference type="Proteomes" id="UP000721861"/>
    </source>
</evidence>
<dbReference type="EMBL" id="JAGUCN010000012">
    <property type="protein sequence ID" value="MBS2211989.1"/>
    <property type="molecule type" value="Genomic_DNA"/>
</dbReference>
<dbReference type="Proteomes" id="UP000721861">
    <property type="component" value="Unassembled WGS sequence"/>
</dbReference>
<name>A0ABS5KAD0_9BACT</name>
<evidence type="ECO:0000313" key="1">
    <source>
        <dbReference type="EMBL" id="MBS2211989.1"/>
    </source>
</evidence>
<gene>
    <name evidence="1" type="ORF">KEM09_11270</name>
</gene>
<protein>
    <submittedName>
        <fullName evidence="1">Uncharacterized protein</fullName>
    </submittedName>
</protein>
<keyword evidence="2" id="KW-1185">Reference proteome</keyword>
<proteinExistence type="predicted"/>
<sequence length="204" mass="24544">MKKLYILIAFSTFILQLNWSQQKMELDSTINHLFNQSEIKDLETILNFFNNQIARFIGQSSENEELCYLKFLEIMTTPPDTACFDVPISFEEQLEMYSQISDTTFNQIWVFHESMKKNSTVTNKRLELTFHGKYQLFLKQLGNEYKFLKNYHESLRAMRCLSASMWWNPIVHHKEYNLNDIKVRLFIAIHYLTINDQNKRREKF</sequence>
<accession>A0ABS5KAD0</accession>
<dbReference type="RefSeq" id="WP_212228385.1">
    <property type="nucleotide sequence ID" value="NZ_JAGUCN010000012.1"/>
</dbReference>
<reference evidence="1 2" key="1">
    <citation type="journal article" date="2014" name="Int. J. Syst. Evol. Microbiol.">
        <title>Carboxylicivirga gen. nov. in the family Marinilabiliaceae with two novel species, Carboxylicivirga mesophila sp. nov. and Carboxylicivirga taeanensis sp. nov., and reclassification of Cytophaga fermentans as Saccharicrinis fermentans gen. nov., comb. nov.</title>
        <authorList>
            <person name="Yang S.H."/>
            <person name="Seo H.S."/>
            <person name="Woo J.H."/>
            <person name="Oh H.M."/>
            <person name="Jang H."/>
            <person name="Lee J.H."/>
            <person name="Kim S.J."/>
            <person name="Kwon K.K."/>
        </authorList>
    </citation>
    <scope>NUCLEOTIDE SEQUENCE [LARGE SCALE GENOMIC DNA]</scope>
    <source>
        <strain evidence="1 2">JCM 18290</strain>
    </source>
</reference>